<keyword evidence="3" id="KW-1185">Reference proteome</keyword>
<gene>
    <name evidence="2" type="ORF">GRI97_17485</name>
</gene>
<dbReference type="RefSeq" id="WP_161392530.1">
    <property type="nucleotide sequence ID" value="NZ_JBHSCP010000001.1"/>
</dbReference>
<dbReference type="Proteomes" id="UP000469430">
    <property type="component" value="Unassembled WGS sequence"/>
</dbReference>
<evidence type="ECO:0000256" key="1">
    <source>
        <dbReference type="SAM" id="Phobius"/>
    </source>
</evidence>
<evidence type="ECO:0000313" key="2">
    <source>
        <dbReference type="EMBL" id="MXP00787.1"/>
    </source>
</evidence>
<dbReference type="AlphaFoldDB" id="A0A6I4TXN1"/>
<protein>
    <submittedName>
        <fullName evidence="2">Uncharacterized protein</fullName>
    </submittedName>
</protein>
<reference evidence="2 3" key="1">
    <citation type="submission" date="2019-12" db="EMBL/GenBank/DDBJ databases">
        <title>Genomic-based taxomic classification of the family Erythrobacteraceae.</title>
        <authorList>
            <person name="Xu L."/>
        </authorList>
    </citation>
    <scope>NUCLEOTIDE SEQUENCE [LARGE SCALE GENOMIC DNA]</scope>
    <source>
        <strain evidence="2 3">S36</strain>
    </source>
</reference>
<feature type="transmembrane region" description="Helical" evidence="1">
    <location>
        <begin position="9"/>
        <end position="26"/>
    </location>
</feature>
<keyword evidence="1" id="KW-0472">Membrane</keyword>
<sequence>MHLLADPRILVLAGIGCLIALVEWLLPALRRLPLSLPIVCIRIGAVVFLRQQVKPRPSRSLPQTTERFAELVVIILLMSDHNPLASLSSESGSKPRRQSV</sequence>
<comment type="caution">
    <text evidence="2">The sequence shown here is derived from an EMBL/GenBank/DDBJ whole genome shotgun (WGS) entry which is preliminary data.</text>
</comment>
<dbReference type="EMBL" id="WTYJ01000005">
    <property type="protein sequence ID" value="MXP00787.1"/>
    <property type="molecule type" value="Genomic_DNA"/>
</dbReference>
<organism evidence="2 3">
    <name type="scientific">Croceibacterium xixiisoli</name>
    <dbReference type="NCBI Taxonomy" id="1476466"/>
    <lineage>
        <taxon>Bacteria</taxon>
        <taxon>Pseudomonadati</taxon>
        <taxon>Pseudomonadota</taxon>
        <taxon>Alphaproteobacteria</taxon>
        <taxon>Sphingomonadales</taxon>
        <taxon>Erythrobacteraceae</taxon>
        <taxon>Croceibacterium</taxon>
    </lineage>
</organism>
<dbReference type="OrthoDB" id="9810860at2"/>
<accession>A0A6I4TXN1</accession>
<proteinExistence type="predicted"/>
<name>A0A6I4TXN1_9SPHN</name>
<keyword evidence="1" id="KW-1133">Transmembrane helix</keyword>
<keyword evidence="1" id="KW-0812">Transmembrane</keyword>
<evidence type="ECO:0000313" key="3">
    <source>
        <dbReference type="Proteomes" id="UP000469430"/>
    </source>
</evidence>